<proteinExistence type="predicted"/>
<dbReference type="InterPro" id="IPR013785">
    <property type="entry name" value="Aldolase_TIM"/>
</dbReference>
<organism evidence="2 3">
    <name type="scientific">Sphingomonas sanxanigenens</name>
    <dbReference type="NCBI Taxonomy" id="397260"/>
    <lineage>
        <taxon>Bacteria</taxon>
        <taxon>Pseudomonadati</taxon>
        <taxon>Pseudomonadota</taxon>
        <taxon>Alphaproteobacteria</taxon>
        <taxon>Sphingomonadales</taxon>
        <taxon>Sphingomonadaceae</taxon>
        <taxon>Sphingomonas</taxon>
    </lineage>
</organism>
<name>A0A2W5AFV4_9SPHN</name>
<dbReference type="EMBL" id="QFNN01000002">
    <property type="protein sequence ID" value="PZO92136.1"/>
    <property type="molecule type" value="Genomic_DNA"/>
</dbReference>
<evidence type="ECO:0000313" key="3">
    <source>
        <dbReference type="Proteomes" id="UP000249066"/>
    </source>
</evidence>
<evidence type="ECO:0000313" key="2">
    <source>
        <dbReference type="EMBL" id="PZO92136.1"/>
    </source>
</evidence>
<reference evidence="2 3" key="1">
    <citation type="submission" date="2017-08" db="EMBL/GenBank/DDBJ databases">
        <title>Infants hospitalized years apart are colonized by the same room-sourced microbial strains.</title>
        <authorList>
            <person name="Brooks B."/>
            <person name="Olm M.R."/>
            <person name="Firek B.A."/>
            <person name="Baker R."/>
            <person name="Thomas B.C."/>
            <person name="Morowitz M.J."/>
            <person name="Banfield J.F."/>
        </authorList>
    </citation>
    <scope>NUCLEOTIDE SEQUENCE [LARGE SCALE GENOMIC DNA]</scope>
    <source>
        <strain evidence="2">S2_018_000_R2_101</strain>
    </source>
</reference>
<feature type="domain" description="Thiamine phosphate synthase/TenI" evidence="1">
    <location>
        <begin position="79"/>
        <end position="159"/>
    </location>
</feature>
<gene>
    <name evidence="2" type="ORF">DI623_01180</name>
</gene>
<dbReference type="InterPro" id="IPR036206">
    <property type="entry name" value="ThiamineP_synth_sf"/>
</dbReference>
<sequence>MTDERLGDMLWAALARLPRGAGVVFRHYSLPLAERKALFARIDRIARRRRLTLVVARPWRVSPGIGVHGERHGRAKLRTAPAHSRREALTAIRAGADALFVSPIFATRSHPGAPALGVVRLGLMMRGLGVPLIALGGMDRRRARALAQLDIHGWAGIDAWASDQNLKAVPI</sequence>
<dbReference type="CDD" id="cd00564">
    <property type="entry name" value="TMP_TenI"/>
    <property type="match status" value="1"/>
</dbReference>
<dbReference type="SUPFAM" id="SSF51391">
    <property type="entry name" value="Thiamin phosphate synthase"/>
    <property type="match status" value="1"/>
</dbReference>
<dbReference type="Pfam" id="PF02581">
    <property type="entry name" value="TMP-TENI"/>
    <property type="match status" value="1"/>
</dbReference>
<dbReference type="AlphaFoldDB" id="A0A2W5AFV4"/>
<dbReference type="InterPro" id="IPR022998">
    <property type="entry name" value="ThiamineP_synth_TenI"/>
</dbReference>
<dbReference type="Proteomes" id="UP000249066">
    <property type="component" value="Unassembled WGS sequence"/>
</dbReference>
<evidence type="ECO:0000259" key="1">
    <source>
        <dbReference type="Pfam" id="PF02581"/>
    </source>
</evidence>
<protein>
    <submittedName>
        <fullName evidence="2">Thiamine phosphate synthase</fullName>
    </submittedName>
</protein>
<comment type="caution">
    <text evidence="2">The sequence shown here is derived from an EMBL/GenBank/DDBJ whole genome shotgun (WGS) entry which is preliminary data.</text>
</comment>
<dbReference type="GO" id="GO:0009228">
    <property type="term" value="P:thiamine biosynthetic process"/>
    <property type="evidence" value="ECO:0007669"/>
    <property type="project" value="UniProtKB-KW"/>
</dbReference>
<accession>A0A2W5AFV4</accession>
<dbReference type="Gene3D" id="3.20.20.70">
    <property type="entry name" value="Aldolase class I"/>
    <property type="match status" value="1"/>
</dbReference>